<reference evidence="8 9" key="1">
    <citation type="submission" date="2017-06" db="EMBL/GenBank/DDBJ databases">
        <authorList>
            <consortium name="Pathogen Informatics"/>
        </authorList>
    </citation>
    <scope>NUCLEOTIDE SEQUENCE [LARGE SCALE GENOMIC DNA]</scope>
    <source>
        <strain evidence="8 9">NCTC11865</strain>
    </source>
</reference>
<dbReference type="eggNOG" id="COG0291">
    <property type="taxonomic scope" value="Bacteria"/>
</dbReference>
<keyword evidence="2 5" id="KW-0689">Ribosomal protein</keyword>
<dbReference type="GO" id="GO:0022625">
    <property type="term" value="C:cytosolic large ribosomal subunit"/>
    <property type="evidence" value="ECO:0007669"/>
    <property type="project" value="TreeGrafter"/>
</dbReference>
<dbReference type="Gene3D" id="4.10.410.60">
    <property type="match status" value="1"/>
</dbReference>
<dbReference type="AlphaFoldDB" id="A0A239WSR4"/>
<evidence type="ECO:0000313" key="9">
    <source>
        <dbReference type="Proteomes" id="UP000215332"/>
    </source>
</evidence>
<evidence type="ECO:0000256" key="4">
    <source>
        <dbReference type="ARBA" id="ARBA00071664"/>
    </source>
</evidence>
<accession>A0A239WSR4</accession>
<dbReference type="FunFam" id="4.10.410.60:FF:000001">
    <property type="entry name" value="50S ribosomal protein L35"/>
    <property type="match status" value="1"/>
</dbReference>
<dbReference type="PANTHER" id="PTHR33343:SF1">
    <property type="entry name" value="LARGE RIBOSOMAL SUBUNIT PROTEIN BL35M"/>
    <property type="match status" value="1"/>
</dbReference>
<gene>
    <name evidence="5 8" type="primary">rpmI</name>
    <name evidence="8" type="ORF">SAMEA4412665_01531</name>
</gene>
<dbReference type="HAMAP" id="MF_00514">
    <property type="entry name" value="Ribosomal_bL35"/>
    <property type="match status" value="1"/>
</dbReference>
<name>A0A239WSR4_9ACTN</name>
<comment type="similarity">
    <text evidence="1 5 6">Belongs to the bacterial ribosomal protein bL35 family.</text>
</comment>
<dbReference type="PANTHER" id="PTHR33343">
    <property type="entry name" value="54S RIBOSOMAL PROTEIN BL35M"/>
    <property type="match status" value="1"/>
</dbReference>
<evidence type="ECO:0000256" key="5">
    <source>
        <dbReference type="HAMAP-Rule" id="MF_00514"/>
    </source>
</evidence>
<evidence type="ECO:0000256" key="3">
    <source>
        <dbReference type="ARBA" id="ARBA00023274"/>
    </source>
</evidence>
<evidence type="ECO:0000256" key="7">
    <source>
        <dbReference type="SAM" id="MobiDB-lite"/>
    </source>
</evidence>
<dbReference type="GO" id="GO:0006412">
    <property type="term" value="P:translation"/>
    <property type="evidence" value="ECO:0007669"/>
    <property type="project" value="UniProtKB-UniRule"/>
</dbReference>
<organism evidence="8 9">
    <name type="scientific">Cutibacterium granulosum</name>
    <dbReference type="NCBI Taxonomy" id="33011"/>
    <lineage>
        <taxon>Bacteria</taxon>
        <taxon>Bacillati</taxon>
        <taxon>Actinomycetota</taxon>
        <taxon>Actinomycetes</taxon>
        <taxon>Propionibacteriales</taxon>
        <taxon>Propionibacteriaceae</taxon>
        <taxon>Cutibacterium</taxon>
    </lineage>
</organism>
<dbReference type="InterPro" id="IPR021137">
    <property type="entry name" value="Ribosomal_bL35-like"/>
</dbReference>
<dbReference type="Pfam" id="PF01632">
    <property type="entry name" value="Ribosomal_L35p"/>
    <property type="match status" value="1"/>
</dbReference>
<dbReference type="EMBL" id="LT906441">
    <property type="protein sequence ID" value="SNV37507.1"/>
    <property type="molecule type" value="Genomic_DNA"/>
</dbReference>
<dbReference type="NCBIfam" id="TIGR00001">
    <property type="entry name" value="rpmI_bact"/>
    <property type="match status" value="1"/>
</dbReference>
<feature type="region of interest" description="Disordered" evidence="7">
    <location>
        <begin position="1"/>
        <end position="68"/>
    </location>
</feature>
<dbReference type="Proteomes" id="UP000215332">
    <property type="component" value="Chromosome 1"/>
</dbReference>
<dbReference type="SUPFAM" id="SSF143034">
    <property type="entry name" value="L35p-like"/>
    <property type="match status" value="1"/>
</dbReference>
<dbReference type="PRINTS" id="PR00064">
    <property type="entry name" value="RIBOSOMALL35"/>
</dbReference>
<proteinExistence type="inferred from homology"/>
<protein>
    <recommendedName>
        <fullName evidence="4 5">Large ribosomal subunit protein bL35</fullName>
    </recommendedName>
</protein>
<evidence type="ECO:0000313" key="8">
    <source>
        <dbReference type="EMBL" id="SNV37507.1"/>
    </source>
</evidence>
<sequence>MPKMKSHSGAKKRFKVTGSGKIAHNRAGKRHLNEHKSSRRTRRLTGQSVLPKGAAKKASKLLVKHPGR</sequence>
<dbReference type="GeneID" id="85154076"/>
<feature type="compositionally biased region" description="Basic residues" evidence="7">
    <location>
        <begin position="54"/>
        <end position="68"/>
    </location>
</feature>
<dbReference type="InterPro" id="IPR037229">
    <property type="entry name" value="Ribosomal_bL35_sf"/>
</dbReference>
<dbReference type="RefSeq" id="WP_021104718.1">
    <property type="nucleotide sequence ID" value="NZ_AP026710.1"/>
</dbReference>
<keyword evidence="3 5" id="KW-0687">Ribonucleoprotein</keyword>
<dbReference type="GO" id="GO:0003735">
    <property type="term" value="F:structural constituent of ribosome"/>
    <property type="evidence" value="ECO:0007669"/>
    <property type="project" value="InterPro"/>
</dbReference>
<evidence type="ECO:0000256" key="1">
    <source>
        <dbReference type="ARBA" id="ARBA00006598"/>
    </source>
</evidence>
<evidence type="ECO:0000256" key="2">
    <source>
        <dbReference type="ARBA" id="ARBA00022980"/>
    </source>
</evidence>
<dbReference type="KEGG" id="cgrn:4412665_01531"/>
<dbReference type="InterPro" id="IPR001706">
    <property type="entry name" value="Ribosomal_bL35"/>
</dbReference>
<feature type="compositionally biased region" description="Basic residues" evidence="7">
    <location>
        <begin position="23"/>
        <end position="43"/>
    </location>
</feature>
<evidence type="ECO:0000256" key="6">
    <source>
        <dbReference type="RuleBase" id="RU000568"/>
    </source>
</evidence>
<dbReference type="InterPro" id="IPR018265">
    <property type="entry name" value="Ribosomal_bL35_CS"/>
</dbReference>
<feature type="compositionally biased region" description="Basic residues" evidence="7">
    <location>
        <begin position="1"/>
        <end position="15"/>
    </location>
</feature>
<dbReference type="PROSITE" id="PS00936">
    <property type="entry name" value="RIBOSOMAL_L35"/>
    <property type="match status" value="1"/>
</dbReference>